<feature type="transmembrane region" description="Helical" evidence="1">
    <location>
        <begin position="217"/>
        <end position="245"/>
    </location>
</feature>
<keyword evidence="1" id="KW-0812">Transmembrane</keyword>
<sequence length="362" mass="40331">MSNGPDESTAQIFAEGAWLQGAMITAILYGVVIVLSIMCWRTLWPRIQRSHDIGYRKNLFFFCYVTSLFMIGTVYVVFNAQMTQLGFVNNRFYPGGPSAYEEATSSAPINTAFVLSSWCADLLMIWRCVVVYRDTRGHFIIIILGCIMFVATVGMFTGTLWLVIVSRPEQDTSGWMSFSFLFPYLSVDLAINIFISLLTVMRLLFHRRRISTVLSPAHGVIYASFAAIIVESASVYSICSLLYLIPYALNSTISYAFMQILGEAQIIAPLLIIYRVAAGKGWATHSAAVNSATSDTIRMRRMTYPHPSSSSTHPTPLNVEISFHTETTHDDSIKMSKSPYTEYTTDHSTDKAGTDIPVATVV</sequence>
<feature type="transmembrane region" description="Helical" evidence="1">
    <location>
        <begin position="139"/>
        <end position="164"/>
    </location>
</feature>
<accession>A0A1B7N359</accession>
<dbReference type="STRING" id="1314800.A0A1B7N359"/>
<organism evidence="2 3">
    <name type="scientific">Rhizopogon vinicolor AM-OR11-026</name>
    <dbReference type="NCBI Taxonomy" id="1314800"/>
    <lineage>
        <taxon>Eukaryota</taxon>
        <taxon>Fungi</taxon>
        <taxon>Dikarya</taxon>
        <taxon>Basidiomycota</taxon>
        <taxon>Agaricomycotina</taxon>
        <taxon>Agaricomycetes</taxon>
        <taxon>Agaricomycetidae</taxon>
        <taxon>Boletales</taxon>
        <taxon>Suillineae</taxon>
        <taxon>Rhizopogonaceae</taxon>
        <taxon>Rhizopogon</taxon>
    </lineage>
</organism>
<evidence type="ECO:0000256" key="1">
    <source>
        <dbReference type="SAM" id="Phobius"/>
    </source>
</evidence>
<name>A0A1B7N359_9AGAM</name>
<dbReference type="Proteomes" id="UP000092154">
    <property type="component" value="Unassembled WGS sequence"/>
</dbReference>
<feature type="transmembrane region" description="Helical" evidence="1">
    <location>
        <begin position="59"/>
        <end position="78"/>
    </location>
</feature>
<feature type="transmembrane region" description="Helical" evidence="1">
    <location>
        <begin position="257"/>
        <end position="277"/>
    </location>
</feature>
<feature type="transmembrane region" description="Helical" evidence="1">
    <location>
        <begin position="184"/>
        <end position="205"/>
    </location>
</feature>
<dbReference type="OrthoDB" id="3267806at2759"/>
<dbReference type="AlphaFoldDB" id="A0A1B7N359"/>
<keyword evidence="1" id="KW-1133">Transmembrane helix</keyword>
<gene>
    <name evidence="2" type="ORF">K503DRAFT_689917</name>
</gene>
<feature type="transmembrane region" description="Helical" evidence="1">
    <location>
        <begin position="112"/>
        <end position="132"/>
    </location>
</feature>
<dbReference type="EMBL" id="KV448255">
    <property type="protein sequence ID" value="OAX39288.1"/>
    <property type="molecule type" value="Genomic_DNA"/>
</dbReference>
<keyword evidence="1" id="KW-0472">Membrane</keyword>
<protein>
    <submittedName>
        <fullName evidence="2">Uncharacterized protein</fullName>
    </submittedName>
</protein>
<proteinExistence type="predicted"/>
<evidence type="ECO:0000313" key="3">
    <source>
        <dbReference type="Proteomes" id="UP000092154"/>
    </source>
</evidence>
<evidence type="ECO:0000313" key="2">
    <source>
        <dbReference type="EMBL" id="OAX39288.1"/>
    </source>
</evidence>
<feature type="transmembrane region" description="Helical" evidence="1">
    <location>
        <begin position="17"/>
        <end position="38"/>
    </location>
</feature>
<dbReference type="InParanoid" id="A0A1B7N359"/>
<keyword evidence="3" id="KW-1185">Reference proteome</keyword>
<reference evidence="2 3" key="1">
    <citation type="submission" date="2016-06" db="EMBL/GenBank/DDBJ databases">
        <title>Comparative genomics of the ectomycorrhizal sister species Rhizopogon vinicolor and Rhizopogon vesiculosus (Basidiomycota: Boletales) reveals a divergence of the mating type B locus.</title>
        <authorList>
            <consortium name="DOE Joint Genome Institute"/>
            <person name="Mujic A.B."/>
            <person name="Kuo A."/>
            <person name="Tritt A."/>
            <person name="Lipzen A."/>
            <person name="Chen C."/>
            <person name="Johnson J."/>
            <person name="Sharma A."/>
            <person name="Barry K."/>
            <person name="Grigoriev I.V."/>
            <person name="Spatafora J.W."/>
        </authorList>
    </citation>
    <scope>NUCLEOTIDE SEQUENCE [LARGE SCALE GENOMIC DNA]</scope>
    <source>
        <strain evidence="2 3">AM-OR11-026</strain>
    </source>
</reference>